<accession>A0ABU7CJ00</accession>
<sequence>PFLKHSCMAQLHTYQDNDAHLTGRARRTLIPKRKQLTPSNSGGAPEIHSSAPNTYTPMNTHSLSRPGFENTNPNQHYHLESDEPRGRQNQVDSKFADCGQKFYFVGGFYRGEGRSEHVTLEIFDILVRNSGKKLKKLKQL</sequence>
<comment type="caution">
    <text evidence="2">The sequence shown here is derived from an EMBL/GenBank/DDBJ whole genome shotgun (WGS) entry which is preliminary data.</text>
</comment>
<protein>
    <submittedName>
        <fullName evidence="2">Uncharacterized protein</fullName>
    </submittedName>
</protein>
<reference evidence="2 3" key="1">
    <citation type="submission" date="2021-07" db="EMBL/GenBank/DDBJ databases">
        <authorList>
            <person name="Palmer J.M."/>
        </authorList>
    </citation>
    <scope>NUCLEOTIDE SEQUENCE [LARGE SCALE GENOMIC DNA]</scope>
    <source>
        <strain evidence="2 3">AT_MEX2019</strain>
        <tissue evidence="2">Muscle</tissue>
    </source>
</reference>
<feature type="compositionally biased region" description="Basic and acidic residues" evidence="1">
    <location>
        <begin position="77"/>
        <end position="86"/>
    </location>
</feature>
<feature type="non-terminal residue" evidence="2">
    <location>
        <position position="1"/>
    </location>
</feature>
<feature type="compositionally biased region" description="Polar residues" evidence="1">
    <location>
        <begin position="50"/>
        <end position="75"/>
    </location>
</feature>
<feature type="region of interest" description="Disordered" evidence="1">
    <location>
        <begin position="34"/>
        <end position="92"/>
    </location>
</feature>
<organism evidence="2 3">
    <name type="scientific">Ataeniobius toweri</name>
    <dbReference type="NCBI Taxonomy" id="208326"/>
    <lineage>
        <taxon>Eukaryota</taxon>
        <taxon>Metazoa</taxon>
        <taxon>Chordata</taxon>
        <taxon>Craniata</taxon>
        <taxon>Vertebrata</taxon>
        <taxon>Euteleostomi</taxon>
        <taxon>Actinopterygii</taxon>
        <taxon>Neopterygii</taxon>
        <taxon>Teleostei</taxon>
        <taxon>Neoteleostei</taxon>
        <taxon>Acanthomorphata</taxon>
        <taxon>Ovalentaria</taxon>
        <taxon>Atherinomorphae</taxon>
        <taxon>Cyprinodontiformes</taxon>
        <taxon>Goodeidae</taxon>
        <taxon>Ataeniobius</taxon>
    </lineage>
</organism>
<keyword evidence="3" id="KW-1185">Reference proteome</keyword>
<evidence type="ECO:0000313" key="2">
    <source>
        <dbReference type="EMBL" id="MED6261730.1"/>
    </source>
</evidence>
<dbReference type="Proteomes" id="UP001345963">
    <property type="component" value="Unassembled WGS sequence"/>
</dbReference>
<evidence type="ECO:0000313" key="3">
    <source>
        <dbReference type="Proteomes" id="UP001345963"/>
    </source>
</evidence>
<evidence type="ECO:0000256" key="1">
    <source>
        <dbReference type="SAM" id="MobiDB-lite"/>
    </source>
</evidence>
<name>A0ABU7CJ00_9TELE</name>
<dbReference type="EMBL" id="JAHUTI010090624">
    <property type="protein sequence ID" value="MED6261730.1"/>
    <property type="molecule type" value="Genomic_DNA"/>
</dbReference>
<proteinExistence type="predicted"/>
<gene>
    <name evidence="2" type="ORF">ATANTOWER_009167</name>
</gene>